<sequence>MLFPKNDWVYDRLFLLELPFSLASHWLDGVPQLRRIHLNTSVRVGVSLLLLKVSGILGAIAIASRAACPWHIPQRRVCISPITNYQLPITQSP</sequence>
<evidence type="ECO:0000313" key="1">
    <source>
        <dbReference type="EMBL" id="GET36910.1"/>
    </source>
</evidence>
<keyword evidence="2" id="KW-1185">Reference proteome</keyword>
<dbReference type="Proteomes" id="UP001050975">
    <property type="component" value="Unassembled WGS sequence"/>
</dbReference>
<protein>
    <submittedName>
        <fullName evidence="1">Uncharacterized protein</fullName>
    </submittedName>
</protein>
<dbReference type="RefSeq" id="WP_226577430.1">
    <property type="nucleotide sequence ID" value="NZ_BLAY01000019.1"/>
</dbReference>
<proteinExistence type="predicted"/>
<dbReference type="EMBL" id="BLAY01000019">
    <property type="protein sequence ID" value="GET36910.1"/>
    <property type="molecule type" value="Genomic_DNA"/>
</dbReference>
<comment type="caution">
    <text evidence="1">The sequence shown here is derived from an EMBL/GenBank/DDBJ whole genome shotgun (WGS) entry which is preliminary data.</text>
</comment>
<name>A0AAV3X9Z6_9CYAN</name>
<reference evidence="1" key="1">
    <citation type="submission" date="2019-10" db="EMBL/GenBank/DDBJ databases">
        <title>Draft genome sequece of Microseira wollei NIES-4236.</title>
        <authorList>
            <person name="Yamaguchi H."/>
            <person name="Suzuki S."/>
            <person name="Kawachi M."/>
        </authorList>
    </citation>
    <scope>NUCLEOTIDE SEQUENCE</scope>
    <source>
        <strain evidence="1">NIES-4236</strain>
    </source>
</reference>
<accession>A0AAV3X9Z6</accession>
<evidence type="ECO:0000313" key="2">
    <source>
        <dbReference type="Proteomes" id="UP001050975"/>
    </source>
</evidence>
<dbReference type="AlphaFoldDB" id="A0AAV3X9Z6"/>
<organism evidence="1 2">
    <name type="scientific">Microseira wollei NIES-4236</name>
    <dbReference type="NCBI Taxonomy" id="2530354"/>
    <lineage>
        <taxon>Bacteria</taxon>
        <taxon>Bacillati</taxon>
        <taxon>Cyanobacteriota</taxon>
        <taxon>Cyanophyceae</taxon>
        <taxon>Oscillatoriophycideae</taxon>
        <taxon>Aerosakkonematales</taxon>
        <taxon>Aerosakkonemataceae</taxon>
        <taxon>Microseira</taxon>
    </lineage>
</organism>
<gene>
    <name evidence="1" type="ORF">MiSe_16620</name>
</gene>